<dbReference type="EMBL" id="JANJYJ010000010">
    <property type="protein sequence ID" value="KAK3184934.1"/>
    <property type="molecule type" value="Genomic_DNA"/>
</dbReference>
<evidence type="ECO:0000313" key="2">
    <source>
        <dbReference type="Proteomes" id="UP001281410"/>
    </source>
</evidence>
<sequence>MVAQHLVDVIFVKIGSNVKGKHSKYTTKHFCHRFRMDMELFKRILRAIGNYDDYFTQQVDTVGKDGLSPLQKMIAAVRILTYSCLADILDEYVQIGEITAIEKPKAVM</sequence>
<dbReference type="AlphaFoldDB" id="A0AAD9ZPD6"/>
<organism evidence="1 2">
    <name type="scientific">Dipteronia sinensis</name>
    <dbReference type="NCBI Taxonomy" id="43782"/>
    <lineage>
        <taxon>Eukaryota</taxon>
        <taxon>Viridiplantae</taxon>
        <taxon>Streptophyta</taxon>
        <taxon>Embryophyta</taxon>
        <taxon>Tracheophyta</taxon>
        <taxon>Spermatophyta</taxon>
        <taxon>Magnoliopsida</taxon>
        <taxon>eudicotyledons</taxon>
        <taxon>Gunneridae</taxon>
        <taxon>Pentapetalae</taxon>
        <taxon>rosids</taxon>
        <taxon>malvids</taxon>
        <taxon>Sapindales</taxon>
        <taxon>Sapindaceae</taxon>
        <taxon>Hippocastanoideae</taxon>
        <taxon>Acereae</taxon>
        <taxon>Dipteronia</taxon>
    </lineage>
</organism>
<dbReference type="PANTHER" id="PTHR47150">
    <property type="entry name" value="OS12G0169200 PROTEIN"/>
    <property type="match status" value="1"/>
</dbReference>
<protein>
    <submittedName>
        <fullName evidence="1">Uncharacterized protein</fullName>
    </submittedName>
</protein>
<name>A0AAD9ZPD6_9ROSI</name>
<dbReference type="Proteomes" id="UP001281410">
    <property type="component" value="Unassembled WGS sequence"/>
</dbReference>
<evidence type="ECO:0000313" key="1">
    <source>
        <dbReference type="EMBL" id="KAK3184934.1"/>
    </source>
</evidence>
<accession>A0AAD9ZPD6</accession>
<keyword evidence="2" id="KW-1185">Reference proteome</keyword>
<gene>
    <name evidence="1" type="ORF">Dsin_032220</name>
</gene>
<comment type="caution">
    <text evidence="1">The sequence shown here is derived from an EMBL/GenBank/DDBJ whole genome shotgun (WGS) entry which is preliminary data.</text>
</comment>
<reference evidence="1" key="1">
    <citation type="journal article" date="2023" name="Plant J.">
        <title>Genome sequences and population genomics provide insights into the demographic history, inbreeding, and mutation load of two 'living fossil' tree species of Dipteronia.</title>
        <authorList>
            <person name="Feng Y."/>
            <person name="Comes H.P."/>
            <person name="Chen J."/>
            <person name="Zhu S."/>
            <person name="Lu R."/>
            <person name="Zhang X."/>
            <person name="Li P."/>
            <person name="Qiu J."/>
            <person name="Olsen K.M."/>
            <person name="Qiu Y."/>
        </authorList>
    </citation>
    <scope>NUCLEOTIDE SEQUENCE</scope>
    <source>
        <strain evidence="1">NBL</strain>
    </source>
</reference>
<proteinExistence type="predicted"/>
<dbReference type="PANTHER" id="PTHR47150:SF5">
    <property type="entry name" value="OS07G0546750 PROTEIN"/>
    <property type="match status" value="1"/>
</dbReference>